<keyword evidence="1" id="KW-0472">Membrane</keyword>
<gene>
    <name evidence="2" type="ORF">LL253_09560</name>
</gene>
<dbReference type="EMBL" id="JAJGNP010000006">
    <property type="protein sequence ID" value="MCC4232935.1"/>
    <property type="molecule type" value="Genomic_DNA"/>
</dbReference>
<dbReference type="InterPro" id="IPR005325">
    <property type="entry name" value="DUF308_memb"/>
</dbReference>
<feature type="transmembrane region" description="Helical" evidence="1">
    <location>
        <begin position="141"/>
        <end position="163"/>
    </location>
</feature>
<dbReference type="RefSeq" id="WP_228227040.1">
    <property type="nucleotide sequence ID" value="NZ_JAJGNP010000006.1"/>
</dbReference>
<accession>A0ABS8H323</accession>
<evidence type="ECO:0000256" key="1">
    <source>
        <dbReference type="SAM" id="Phobius"/>
    </source>
</evidence>
<feature type="transmembrane region" description="Helical" evidence="1">
    <location>
        <begin position="169"/>
        <end position="192"/>
    </location>
</feature>
<dbReference type="Pfam" id="PF03729">
    <property type="entry name" value="DUF308"/>
    <property type="match status" value="2"/>
</dbReference>
<proteinExistence type="predicted"/>
<keyword evidence="3" id="KW-1185">Reference proteome</keyword>
<dbReference type="InterPro" id="IPR052712">
    <property type="entry name" value="Acid_resist_chaperone_HdeD"/>
</dbReference>
<keyword evidence="1" id="KW-1133">Transmembrane helix</keyword>
<dbReference type="PANTHER" id="PTHR34989:SF1">
    <property type="entry name" value="PROTEIN HDED"/>
    <property type="match status" value="1"/>
</dbReference>
<dbReference type="PANTHER" id="PTHR34989">
    <property type="entry name" value="PROTEIN HDED"/>
    <property type="match status" value="1"/>
</dbReference>
<feature type="transmembrane region" description="Helical" evidence="1">
    <location>
        <begin position="48"/>
        <end position="70"/>
    </location>
</feature>
<feature type="transmembrane region" description="Helical" evidence="1">
    <location>
        <begin position="82"/>
        <end position="101"/>
    </location>
</feature>
<sequence>MSDQSPPFATIAGGRWPYSSRWKALLARGVIGVLLGIVAMLYPFTALVAFTMVFAVYAFVDGVFSFIAAVRRAGEGAHWIAMLVRGLLGIALGVLFVMMPLAATVSYAMLTLFFVAGWAILAGMLEIAAAIRLRDEIEGEWLLAVNGLLTLALGIGIIILFTLNPVVSILSLGWAIGAYALLSGLLLIVLAFRLRRKAQGRA</sequence>
<protein>
    <submittedName>
        <fullName evidence="2">DUF308 domain-containing protein</fullName>
    </submittedName>
</protein>
<organism evidence="2 3">
    <name type="scientific">Sphingobium soli</name>
    <dbReference type="NCBI Taxonomy" id="1591116"/>
    <lineage>
        <taxon>Bacteria</taxon>
        <taxon>Pseudomonadati</taxon>
        <taxon>Pseudomonadota</taxon>
        <taxon>Alphaproteobacteria</taxon>
        <taxon>Sphingomonadales</taxon>
        <taxon>Sphingomonadaceae</taxon>
        <taxon>Sphingobium</taxon>
    </lineage>
</organism>
<name>A0ABS8H323_9SPHN</name>
<feature type="transmembrane region" description="Helical" evidence="1">
    <location>
        <begin position="107"/>
        <end position="129"/>
    </location>
</feature>
<evidence type="ECO:0000313" key="3">
    <source>
        <dbReference type="Proteomes" id="UP001198830"/>
    </source>
</evidence>
<keyword evidence="1" id="KW-0812">Transmembrane</keyword>
<comment type="caution">
    <text evidence="2">The sequence shown here is derived from an EMBL/GenBank/DDBJ whole genome shotgun (WGS) entry which is preliminary data.</text>
</comment>
<feature type="transmembrane region" description="Helical" evidence="1">
    <location>
        <begin position="25"/>
        <end position="42"/>
    </location>
</feature>
<reference evidence="2 3" key="1">
    <citation type="submission" date="2021-10" db="EMBL/GenBank/DDBJ databases">
        <title>The diversity and Nitrogen Metabolism of Culturable Nitrate-Utilizing Bacteria Within the Oxygen Minimum Zone of the Changjiang (Yangtze River)Estuary.</title>
        <authorList>
            <person name="Zhang D."/>
            <person name="Zheng J."/>
            <person name="Liu S."/>
            <person name="He W."/>
        </authorList>
    </citation>
    <scope>NUCLEOTIDE SEQUENCE [LARGE SCALE GENOMIC DNA]</scope>
    <source>
        <strain evidence="2 3">FXH275-2</strain>
    </source>
</reference>
<dbReference type="Proteomes" id="UP001198830">
    <property type="component" value="Unassembled WGS sequence"/>
</dbReference>
<evidence type="ECO:0000313" key="2">
    <source>
        <dbReference type="EMBL" id="MCC4232935.1"/>
    </source>
</evidence>